<dbReference type="PANTHER" id="PTHR36440:SF1">
    <property type="entry name" value="PUTATIVE (AFU_ORTHOLOGUE AFUA_8G07350)-RELATED"/>
    <property type="match status" value="1"/>
</dbReference>
<accession>A0A143BNL8</accession>
<evidence type="ECO:0000313" key="3">
    <source>
        <dbReference type="Proteomes" id="UP000076404"/>
    </source>
</evidence>
<dbReference type="Pfam" id="PF07883">
    <property type="entry name" value="Cupin_2"/>
    <property type="match status" value="1"/>
</dbReference>
<dbReference type="KEGG" id="gph:GEMMAAP_18135"/>
<sequence length="196" mass="21416">MSPQSECTALENRVTGERMVVLRRERDADGSLLEVQFDLPPHTEGPPLHRHTHLVERFEVLEGALQMTVEGRSLTLLAGDAVEVTPGQAHAFTNSSNTWVRFVTLIRSPGQFERFLRTWYGLANTGLARSSGQPRNLLFLARCLQDADFRFVGMPSGVQGVLLTLLVGLGELLGVFSALRVYESVTTPVSVGGAVA</sequence>
<keyword evidence="3" id="KW-1185">Reference proteome</keyword>
<dbReference type="SUPFAM" id="SSF51182">
    <property type="entry name" value="RmlC-like cupins"/>
    <property type="match status" value="1"/>
</dbReference>
<dbReference type="AlphaFoldDB" id="A0A143BNL8"/>
<dbReference type="PANTHER" id="PTHR36440">
    <property type="entry name" value="PUTATIVE (AFU_ORTHOLOGUE AFUA_8G07350)-RELATED"/>
    <property type="match status" value="1"/>
</dbReference>
<gene>
    <name evidence="2" type="ORF">GEMMAAP_18135</name>
</gene>
<name>A0A143BNL8_9BACT</name>
<dbReference type="InterPro" id="IPR013096">
    <property type="entry name" value="Cupin_2"/>
</dbReference>
<evidence type="ECO:0000313" key="2">
    <source>
        <dbReference type="EMBL" id="AMW06185.1"/>
    </source>
</evidence>
<dbReference type="InterPro" id="IPR011051">
    <property type="entry name" value="RmlC_Cupin_sf"/>
</dbReference>
<dbReference type="OrthoDB" id="72027at2"/>
<feature type="domain" description="Cupin type-2" evidence="1">
    <location>
        <begin position="37"/>
        <end position="104"/>
    </location>
</feature>
<dbReference type="EMBL" id="CP011454">
    <property type="protein sequence ID" value="AMW06185.1"/>
    <property type="molecule type" value="Genomic_DNA"/>
</dbReference>
<evidence type="ECO:0000259" key="1">
    <source>
        <dbReference type="Pfam" id="PF07883"/>
    </source>
</evidence>
<dbReference type="RefSeq" id="WP_053334565.1">
    <property type="nucleotide sequence ID" value="NZ_CP011454.1"/>
</dbReference>
<reference evidence="2 3" key="1">
    <citation type="journal article" date="2014" name="Proc. Natl. Acad. Sci. U.S.A.">
        <title>Functional type 2 photosynthetic reaction centers found in the rare bacterial phylum Gemmatimonadetes.</title>
        <authorList>
            <person name="Zeng Y."/>
            <person name="Feng F."/>
            <person name="Medova H."/>
            <person name="Dean J."/>
            <person name="Koblizek M."/>
        </authorList>
    </citation>
    <scope>NUCLEOTIDE SEQUENCE [LARGE SCALE GENOMIC DNA]</scope>
    <source>
        <strain evidence="2 3">AP64</strain>
    </source>
</reference>
<dbReference type="STRING" id="1379270.GEMMAAP_18135"/>
<dbReference type="Proteomes" id="UP000076404">
    <property type="component" value="Chromosome"/>
</dbReference>
<dbReference type="Gene3D" id="2.60.120.10">
    <property type="entry name" value="Jelly Rolls"/>
    <property type="match status" value="1"/>
</dbReference>
<proteinExistence type="predicted"/>
<protein>
    <recommendedName>
        <fullName evidence="1">Cupin type-2 domain-containing protein</fullName>
    </recommendedName>
</protein>
<dbReference type="eggNOG" id="COG0662">
    <property type="taxonomic scope" value="Bacteria"/>
</dbReference>
<dbReference type="InterPro" id="IPR053146">
    <property type="entry name" value="QDO-like"/>
</dbReference>
<dbReference type="InterPro" id="IPR014710">
    <property type="entry name" value="RmlC-like_jellyroll"/>
</dbReference>
<reference evidence="2 3" key="2">
    <citation type="journal article" date="2016" name="Environ. Microbiol. Rep.">
        <title>Metagenomic evidence for the presence of phototrophic Gemmatimonadetes bacteria in diverse environments.</title>
        <authorList>
            <person name="Zeng Y."/>
            <person name="Baumbach J."/>
            <person name="Barbosa E.G."/>
            <person name="Azevedo V."/>
            <person name="Zhang C."/>
            <person name="Koblizek M."/>
        </authorList>
    </citation>
    <scope>NUCLEOTIDE SEQUENCE [LARGE SCALE GENOMIC DNA]</scope>
    <source>
        <strain evidence="2 3">AP64</strain>
    </source>
</reference>
<organism evidence="2 3">
    <name type="scientific">Gemmatimonas phototrophica</name>
    <dbReference type="NCBI Taxonomy" id="1379270"/>
    <lineage>
        <taxon>Bacteria</taxon>
        <taxon>Pseudomonadati</taxon>
        <taxon>Gemmatimonadota</taxon>
        <taxon>Gemmatimonadia</taxon>
        <taxon>Gemmatimonadales</taxon>
        <taxon>Gemmatimonadaceae</taxon>
        <taxon>Gemmatimonas</taxon>
    </lineage>
</organism>